<evidence type="ECO:0000313" key="2">
    <source>
        <dbReference type="Proteomes" id="UP001218188"/>
    </source>
</evidence>
<name>A0AAD6S9C4_9AGAR</name>
<protein>
    <submittedName>
        <fullName evidence="1">Uncharacterized protein</fullName>
    </submittedName>
</protein>
<evidence type="ECO:0000313" key="1">
    <source>
        <dbReference type="EMBL" id="KAJ7021552.1"/>
    </source>
</evidence>
<keyword evidence="2" id="KW-1185">Reference proteome</keyword>
<dbReference type="Proteomes" id="UP001218188">
    <property type="component" value="Unassembled WGS sequence"/>
</dbReference>
<proteinExistence type="predicted"/>
<comment type="caution">
    <text evidence="1">The sequence shown here is derived from an EMBL/GenBank/DDBJ whole genome shotgun (WGS) entry which is preliminary data.</text>
</comment>
<dbReference type="EMBL" id="JARJCM010000228">
    <property type="protein sequence ID" value="KAJ7021552.1"/>
    <property type="molecule type" value="Genomic_DNA"/>
</dbReference>
<organism evidence="1 2">
    <name type="scientific">Mycena alexandri</name>
    <dbReference type="NCBI Taxonomy" id="1745969"/>
    <lineage>
        <taxon>Eukaryota</taxon>
        <taxon>Fungi</taxon>
        <taxon>Dikarya</taxon>
        <taxon>Basidiomycota</taxon>
        <taxon>Agaricomycotina</taxon>
        <taxon>Agaricomycetes</taxon>
        <taxon>Agaricomycetidae</taxon>
        <taxon>Agaricales</taxon>
        <taxon>Marasmiineae</taxon>
        <taxon>Mycenaceae</taxon>
        <taxon>Mycena</taxon>
    </lineage>
</organism>
<reference evidence="1" key="1">
    <citation type="submission" date="2023-03" db="EMBL/GenBank/DDBJ databases">
        <title>Massive genome expansion in bonnet fungi (Mycena s.s.) driven by repeated elements and novel gene families across ecological guilds.</title>
        <authorList>
            <consortium name="Lawrence Berkeley National Laboratory"/>
            <person name="Harder C.B."/>
            <person name="Miyauchi S."/>
            <person name="Viragh M."/>
            <person name="Kuo A."/>
            <person name="Thoen E."/>
            <person name="Andreopoulos B."/>
            <person name="Lu D."/>
            <person name="Skrede I."/>
            <person name="Drula E."/>
            <person name="Henrissat B."/>
            <person name="Morin E."/>
            <person name="Kohler A."/>
            <person name="Barry K."/>
            <person name="LaButti K."/>
            <person name="Morin E."/>
            <person name="Salamov A."/>
            <person name="Lipzen A."/>
            <person name="Mereny Z."/>
            <person name="Hegedus B."/>
            <person name="Baldrian P."/>
            <person name="Stursova M."/>
            <person name="Weitz H."/>
            <person name="Taylor A."/>
            <person name="Grigoriev I.V."/>
            <person name="Nagy L.G."/>
            <person name="Martin F."/>
            <person name="Kauserud H."/>
        </authorList>
    </citation>
    <scope>NUCLEOTIDE SEQUENCE</scope>
    <source>
        <strain evidence="1">CBHHK200</strain>
    </source>
</reference>
<gene>
    <name evidence="1" type="ORF">C8F04DRAFT_1195315</name>
</gene>
<sequence>MKKGQGRSATTRLAALHYRRRKDWIALVLVHLGLDMHRATFQKDRRRDLDNCPLGLKIGKESSIAESRLVWMSWTSWGRNADLEIESLRRVVRVGSSRTWATRFGGSGRGGVLQRCGAVCWSWWFGKSNTACGDDGVDGSALFGGVHAECAVGNIKSFWVVRNVLPWAYERKKYEISAVIRHNVRGKNAV</sequence>
<dbReference type="AlphaFoldDB" id="A0AAD6S9C4"/>
<accession>A0AAD6S9C4</accession>